<gene>
    <name evidence="1" type="ORF">EURHEDRAFT_381217</name>
</gene>
<dbReference type="STRING" id="1388766.A0A017S2V4"/>
<dbReference type="AlphaFoldDB" id="A0A017S2V4"/>
<protein>
    <submittedName>
        <fullName evidence="1">Uncharacterized protein</fullName>
    </submittedName>
</protein>
<dbReference type="RefSeq" id="XP_040635053.1">
    <property type="nucleotide sequence ID" value="XM_040779387.1"/>
</dbReference>
<proteinExistence type="predicted"/>
<keyword evidence="2" id="KW-1185">Reference proteome</keyword>
<name>A0A017S2V4_ASPRC</name>
<dbReference type="EMBL" id="KK088446">
    <property type="protein sequence ID" value="EYE91363.1"/>
    <property type="molecule type" value="Genomic_DNA"/>
</dbReference>
<sequence length="111" mass="12162">MRTALDHGCNFRNDDELYGPRATTAWVLVQCYLEKCPEDAGNIILSIKGGVNPKTNARDESAESAITTAHIEENSKVVDLTDDEMAQIDVTLAKFTPAGSRYPGNIPVHAW</sequence>
<organism evidence="1 2">
    <name type="scientific">Aspergillus ruber (strain CBS 135680)</name>
    <dbReference type="NCBI Taxonomy" id="1388766"/>
    <lineage>
        <taxon>Eukaryota</taxon>
        <taxon>Fungi</taxon>
        <taxon>Dikarya</taxon>
        <taxon>Ascomycota</taxon>
        <taxon>Pezizomycotina</taxon>
        <taxon>Eurotiomycetes</taxon>
        <taxon>Eurotiomycetidae</taxon>
        <taxon>Eurotiales</taxon>
        <taxon>Aspergillaceae</taxon>
        <taxon>Aspergillus</taxon>
        <taxon>Aspergillus subgen. Aspergillus</taxon>
    </lineage>
</organism>
<accession>A0A017S2V4</accession>
<dbReference type="OrthoDB" id="37537at2759"/>
<dbReference type="HOGENOM" id="CLU_2157847_0_0_1"/>
<evidence type="ECO:0000313" key="2">
    <source>
        <dbReference type="Proteomes" id="UP000019804"/>
    </source>
</evidence>
<dbReference type="GeneID" id="63694511"/>
<dbReference type="Proteomes" id="UP000019804">
    <property type="component" value="Unassembled WGS sequence"/>
</dbReference>
<reference evidence="2" key="1">
    <citation type="journal article" date="2014" name="Nat. Commun.">
        <title>Genomic adaptations of the halophilic Dead Sea filamentous fungus Eurotium rubrum.</title>
        <authorList>
            <person name="Kis-Papo T."/>
            <person name="Weig A.R."/>
            <person name="Riley R."/>
            <person name="Persoh D."/>
            <person name="Salamov A."/>
            <person name="Sun H."/>
            <person name="Lipzen A."/>
            <person name="Wasser S.P."/>
            <person name="Rambold G."/>
            <person name="Grigoriev I.V."/>
            <person name="Nevo E."/>
        </authorList>
    </citation>
    <scope>NUCLEOTIDE SEQUENCE [LARGE SCALE GENOMIC DNA]</scope>
    <source>
        <strain evidence="2">CBS 135680</strain>
    </source>
</reference>
<evidence type="ECO:0000313" key="1">
    <source>
        <dbReference type="EMBL" id="EYE91363.1"/>
    </source>
</evidence>